<dbReference type="RefSeq" id="WP_210183233.1">
    <property type="nucleotide sequence ID" value="NZ_MCRJ01000002.1"/>
</dbReference>
<feature type="signal peptide" evidence="1">
    <location>
        <begin position="1"/>
        <end position="34"/>
    </location>
</feature>
<organism evidence="2 3">
    <name type="scientific">Methylobrevis pamukkalensis</name>
    <dbReference type="NCBI Taxonomy" id="1439726"/>
    <lineage>
        <taxon>Bacteria</taxon>
        <taxon>Pseudomonadati</taxon>
        <taxon>Pseudomonadota</taxon>
        <taxon>Alphaproteobacteria</taxon>
        <taxon>Hyphomicrobiales</taxon>
        <taxon>Pleomorphomonadaceae</taxon>
        <taxon>Methylobrevis</taxon>
    </lineage>
</organism>
<feature type="chain" id="PRO_5009128973" description="PepSY domain-containing protein" evidence="1">
    <location>
        <begin position="35"/>
        <end position="105"/>
    </location>
</feature>
<proteinExistence type="predicted"/>
<sequence length="105" mass="10787">MQPAGRGIRRIAGALAAALFGAFVLASGTQPAEAACLSPREARQAVASGEAMRLSAIARRVGGDIVNAQLCEARGGLVYRLAVMRRGGRVATLVVDARSGAVLNR</sequence>
<reference evidence="2 3" key="1">
    <citation type="submission" date="2016-07" db="EMBL/GenBank/DDBJ databases">
        <title>Draft Genome Sequence of Methylobrevis pamukkalensis PK2.</title>
        <authorList>
            <person name="Vasilenko O.V."/>
            <person name="Doronina N.V."/>
            <person name="Shmareva M.N."/>
            <person name="Tarlachkov S.V."/>
            <person name="Mustakhimov I."/>
            <person name="Trotsenko Y.A."/>
        </authorList>
    </citation>
    <scope>NUCLEOTIDE SEQUENCE [LARGE SCALE GENOMIC DNA]</scope>
    <source>
        <strain evidence="2 3">PK2</strain>
    </source>
</reference>
<name>A0A1E3H7Y7_9HYPH</name>
<keyword evidence="3" id="KW-1185">Reference proteome</keyword>
<dbReference type="Proteomes" id="UP000094622">
    <property type="component" value="Unassembled WGS sequence"/>
</dbReference>
<evidence type="ECO:0000313" key="2">
    <source>
        <dbReference type="EMBL" id="ODN72447.1"/>
    </source>
</evidence>
<gene>
    <name evidence="2" type="ORF">A6302_00193</name>
</gene>
<evidence type="ECO:0000313" key="3">
    <source>
        <dbReference type="Proteomes" id="UP000094622"/>
    </source>
</evidence>
<keyword evidence="1" id="KW-0732">Signal</keyword>
<evidence type="ECO:0008006" key="4">
    <source>
        <dbReference type="Google" id="ProtNLM"/>
    </source>
</evidence>
<dbReference type="AlphaFoldDB" id="A0A1E3H7Y7"/>
<comment type="caution">
    <text evidence="2">The sequence shown here is derived from an EMBL/GenBank/DDBJ whole genome shotgun (WGS) entry which is preliminary data.</text>
</comment>
<dbReference type="EMBL" id="MCRJ01000002">
    <property type="protein sequence ID" value="ODN72447.1"/>
    <property type="molecule type" value="Genomic_DNA"/>
</dbReference>
<accession>A0A1E3H7Y7</accession>
<evidence type="ECO:0000256" key="1">
    <source>
        <dbReference type="SAM" id="SignalP"/>
    </source>
</evidence>
<protein>
    <recommendedName>
        <fullName evidence="4">PepSY domain-containing protein</fullName>
    </recommendedName>
</protein>